<evidence type="ECO:0000256" key="1">
    <source>
        <dbReference type="ARBA" id="ARBA00022574"/>
    </source>
</evidence>
<dbReference type="AlphaFoldDB" id="A0A1X2HDJ4"/>
<dbReference type="Proteomes" id="UP000242180">
    <property type="component" value="Unassembled WGS sequence"/>
</dbReference>
<dbReference type="PANTHER" id="PTHR14107">
    <property type="entry name" value="WD REPEAT PROTEIN"/>
    <property type="match status" value="1"/>
</dbReference>
<dbReference type="Pfam" id="PF00400">
    <property type="entry name" value="WD40"/>
    <property type="match status" value="3"/>
</dbReference>
<dbReference type="InterPro" id="IPR036322">
    <property type="entry name" value="WD40_repeat_dom_sf"/>
</dbReference>
<feature type="compositionally biased region" description="Low complexity" evidence="4">
    <location>
        <begin position="677"/>
        <end position="687"/>
    </location>
</feature>
<feature type="compositionally biased region" description="Low complexity" evidence="4">
    <location>
        <begin position="15"/>
        <end position="33"/>
    </location>
</feature>
<keyword evidence="1 3" id="KW-0853">WD repeat</keyword>
<feature type="compositionally biased region" description="Low complexity" evidence="4">
    <location>
        <begin position="182"/>
        <end position="209"/>
    </location>
</feature>
<evidence type="ECO:0000256" key="4">
    <source>
        <dbReference type="SAM" id="MobiDB-lite"/>
    </source>
</evidence>
<evidence type="ECO:0000313" key="5">
    <source>
        <dbReference type="EMBL" id="ORY96869.1"/>
    </source>
</evidence>
<dbReference type="InterPro" id="IPR051362">
    <property type="entry name" value="WD_repeat_creC_regulators"/>
</dbReference>
<organism evidence="5 6">
    <name type="scientific">Syncephalastrum racemosum</name>
    <name type="common">Filamentous fungus</name>
    <dbReference type="NCBI Taxonomy" id="13706"/>
    <lineage>
        <taxon>Eukaryota</taxon>
        <taxon>Fungi</taxon>
        <taxon>Fungi incertae sedis</taxon>
        <taxon>Mucoromycota</taxon>
        <taxon>Mucoromycotina</taxon>
        <taxon>Mucoromycetes</taxon>
        <taxon>Mucorales</taxon>
        <taxon>Syncephalastraceae</taxon>
        <taxon>Syncephalastrum</taxon>
    </lineage>
</organism>
<protein>
    <submittedName>
        <fullName evidence="5">WD40-repeat-containing domain protein</fullName>
    </submittedName>
</protein>
<keyword evidence="2" id="KW-0677">Repeat</keyword>
<comment type="caution">
    <text evidence="5">The sequence shown here is derived from an EMBL/GenBank/DDBJ whole genome shotgun (WGS) entry which is preliminary data.</text>
</comment>
<reference evidence="5 6" key="1">
    <citation type="submission" date="2016-07" db="EMBL/GenBank/DDBJ databases">
        <title>Pervasive Adenine N6-methylation of Active Genes in Fungi.</title>
        <authorList>
            <consortium name="DOE Joint Genome Institute"/>
            <person name="Mondo S.J."/>
            <person name="Dannebaum R.O."/>
            <person name="Kuo R.C."/>
            <person name="Labutti K."/>
            <person name="Haridas S."/>
            <person name="Kuo A."/>
            <person name="Salamov A."/>
            <person name="Ahrendt S.R."/>
            <person name="Lipzen A."/>
            <person name="Sullivan W."/>
            <person name="Andreopoulos W.B."/>
            <person name="Clum A."/>
            <person name="Lindquist E."/>
            <person name="Daum C."/>
            <person name="Ramamoorthy G.K."/>
            <person name="Gryganskyi A."/>
            <person name="Culley D."/>
            <person name="Magnuson J.K."/>
            <person name="James T.Y."/>
            <person name="O'Malley M.A."/>
            <person name="Stajich J.E."/>
            <person name="Spatafora J.W."/>
            <person name="Visel A."/>
            <person name="Grigoriev I.V."/>
        </authorList>
    </citation>
    <scope>NUCLEOTIDE SEQUENCE [LARGE SCALE GENOMIC DNA]</scope>
    <source>
        <strain evidence="5 6">NRRL 2496</strain>
    </source>
</reference>
<sequence>MDGYLQSSLVVTPLASRSASTSSTVASSPSTGSKLLQPPPPTNKDFHCNELHTPDGVYPLLHEAHITTIHPQFTQGTHTVLVDATASHSNTANSHNSNNSGNSNNTLGIATTKTSSTTSSMSEHAFALSTVQEQENVHADSSEDESSQGGIYFGNPYGSKSAALPIPNASSRHHQQHQQYNSHTLSHTHTTTASRSIGASSSSSSAERSLPMTLRATPITTHGNHSNSNHSHSHSNNNQLVSSQGYSGSLTPTSSTPHINTSLSHDPLPNPGLSIESVREDVPSSAGGSSSVGSLSSLFSRNSLRHNHPRKPKNNLAKTKSSFVLRILIHDHLPKILASRTIEDAYMFFNMGLSFVWMDAHQKIKEPLSRIVFTRAYPTCHDVNILTRSAEHLDVIIGFSSGDLMWYDPISQKYVRLNKDGALHNAAATVVRWVPGSEDLFLVAFSDGIILVMDKDRDDQSFVLSPTTPWSYEQFEASKPNKSPKYNPVSHWRVSETTISDIVFSPGGSHVAIVGADKSLRIVDFNKERLTDIFGGYYGRFRCISWSPDGHYLLTGGEDDLVTIWAFPEQKIVARCQGHKSWVTAVAFDPWRCDGKVYRFGSVGEDCKLILWDFSYSTLHRPKHKSHAVSSPHSPRNHVYSPPQSPKGFRKIEHHYQPPSQRHTPVQPPSAALKRQSSTNTPTSTFSRFRRRSSRPTGLFSNGSAPNAVILDEDATDYKDTSNVSIATVHPILNKNQVPYLQPIMVQSVHADPCSDISFRKDSIVTTDRRGRIRTWGRPQG</sequence>
<dbReference type="SMART" id="SM00320">
    <property type="entry name" value="WD40"/>
    <property type="match status" value="5"/>
</dbReference>
<dbReference type="InParanoid" id="A0A1X2HDJ4"/>
<name>A0A1X2HDJ4_SYNRA</name>
<feature type="compositionally biased region" description="Polar residues" evidence="4">
    <location>
        <begin position="239"/>
        <end position="264"/>
    </location>
</feature>
<gene>
    <name evidence="5" type="ORF">BCR43DRAFT_492409</name>
</gene>
<keyword evidence="6" id="KW-1185">Reference proteome</keyword>
<dbReference type="PANTHER" id="PTHR14107:SF16">
    <property type="entry name" value="AT02583P"/>
    <property type="match status" value="1"/>
</dbReference>
<dbReference type="GO" id="GO:0051286">
    <property type="term" value="C:cell tip"/>
    <property type="evidence" value="ECO:0007669"/>
    <property type="project" value="TreeGrafter"/>
</dbReference>
<feature type="repeat" description="WD" evidence="3">
    <location>
        <begin position="534"/>
        <end position="575"/>
    </location>
</feature>
<dbReference type="GO" id="GO:0032153">
    <property type="term" value="C:cell division site"/>
    <property type="evidence" value="ECO:0007669"/>
    <property type="project" value="TreeGrafter"/>
</dbReference>
<feature type="region of interest" description="Disordered" evidence="4">
    <location>
        <begin position="89"/>
        <end position="294"/>
    </location>
</feature>
<feature type="region of interest" description="Disordered" evidence="4">
    <location>
        <begin position="625"/>
        <end position="705"/>
    </location>
</feature>
<dbReference type="EMBL" id="MCGN01000005">
    <property type="protein sequence ID" value="ORY96869.1"/>
    <property type="molecule type" value="Genomic_DNA"/>
</dbReference>
<dbReference type="SUPFAM" id="SSF50978">
    <property type="entry name" value="WD40 repeat-like"/>
    <property type="match status" value="1"/>
</dbReference>
<dbReference type="OrthoDB" id="3367at2759"/>
<dbReference type="InterPro" id="IPR015943">
    <property type="entry name" value="WD40/YVTN_repeat-like_dom_sf"/>
</dbReference>
<proteinExistence type="predicted"/>
<dbReference type="GO" id="GO:0045013">
    <property type="term" value="P:carbon catabolite repression of transcription"/>
    <property type="evidence" value="ECO:0007669"/>
    <property type="project" value="TreeGrafter"/>
</dbReference>
<evidence type="ECO:0000313" key="6">
    <source>
        <dbReference type="Proteomes" id="UP000242180"/>
    </source>
</evidence>
<dbReference type="GO" id="GO:0005634">
    <property type="term" value="C:nucleus"/>
    <property type="evidence" value="ECO:0007669"/>
    <property type="project" value="TreeGrafter"/>
</dbReference>
<dbReference type="Gene3D" id="2.130.10.10">
    <property type="entry name" value="YVTN repeat-like/Quinoprotein amine dehydrogenase"/>
    <property type="match status" value="1"/>
</dbReference>
<dbReference type="PROSITE" id="PS50294">
    <property type="entry name" value="WD_REPEATS_REGION"/>
    <property type="match status" value="1"/>
</dbReference>
<feature type="region of interest" description="Disordered" evidence="4">
    <location>
        <begin position="13"/>
        <end position="45"/>
    </location>
</feature>
<evidence type="ECO:0000256" key="3">
    <source>
        <dbReference type="PROSITE-ProRule" id="PRU00221"/>
    </source>
</evidence>
<dbReference type="STRING" id="13706.A0A1X2HDJ4"/>
<dbReference type="PROSITE" id="PS50082">
    <property type="entry name" value="WD_REPEATS_2"/>
    <property type="match status" value="1"/>
</dbReference>
<evidence type="ECO:0000256" key="2">
    <source>
        <dbReference type="ARBA" id="ARBA00022737"/>
    </source>
</evidence>
<dbReference type="FunCoup" id="A0A1X2HDJ4">
    <property type="interactions" value="123"/>
</dbReference>
<dbReference type="InterPro" id="IPR001680">
    <property type="entry name" value="WD40_rpt"/>
</dbReference>
<feature type="compositionally biased region" description="Low complexity" evidence="4">
    <location>
        <begin position="224"/>
        <end position="238"/>
    </location>
</feature>
<feature type="compositionally biased region" description="Low complexity" evidence="4">
    <location>
        <begin position="89"/>
        <end position="122"/>
    </location>
</feature>
<dbReference type="OMA" id="HEAHITT"/>
<feature type="compositionally biased region" description="Low complexity" evidence="4">
    <location>
        <begin position="284"/>
        <end position="294"/>
    </location>
</feature>
<accession>A0A1X2HDJ4</accession>